<evidence type="ECO:0000313" key="2">
    <source>
        <dbReference type="Proteomes" id="UP000216361"/>
    </source>
</evidence>
<organism evidence="1 2">
    <name type="scientific">Elstera cyanobacteriorum</name>
    <dbReference type="NCBI Taxonomy" id="2022747"/>
    <lineage>
        <taxon>Bacteria</taxon>
        <taxon>Pseudomonadati</taxon>
        <taxon>Pseudomonadota</taxon>
        <taxon>Alphaproteobacteria</taxon>
        <taxon>Rhodospirillales</taxon>
        <taxon>Rhodospirillaceae</taxon>
        <taxon>Elstera</taxon>
    </lineage>
</organism>
<name>A0A255XLM1_9PROT</name>
<proteinExistence type="predicted"/>
<keyword evidence="2" id="KW-1185">Reference proteome</keyword>
<dbReference type="Proteomes" id="UP000216361">
    <property type="component" value="Unassembled WGS sequence"/>
</dbReference>
<dbReference type="AlphaFoldDB" id="A0A255XLM1"/>
<gene>
    <name evidence="1" type="ORF">CHR90_12805</name>
</gene>
<protein>
    <submittedName>
        <fullName evidence="1">Uncharacterized protein</fullName>
    </submittedName>
</protein>
<dbReference type="OrthoDB" id="7182023at2"/>
<dbReference type="EMBL" id="NOXS01000033">
    <property type="protein sequence ID" value="OYQ17848.1"/>
    <property type="molecule type" value="Genomic_DNA"/>
</dbReference>
<sequence>MNYNGLAKIIPFTPRPQVRVGPPWTTTELGELFRVAHVLRQSGMTIETDMGLSDEGDPWFVFYSVQSEDVIAHFARINGEIVVHGLSSGGVVSGVNLHDVVRQLQPVQTMERQQTSQTDRSVVLHPFMLLVAFVAASFLATEESQAATPVEKTAAKAEAAGDAAAKAKADWIDRAMTLLYSKAKDRGDGGMDLPSSRKMVAGDTLQHSMALVMLAAAISQAQADVFSSEDGLGLDAGPDLKIAPEAHKLVADVAVVDAAGSDDLGILTASQGTTAPSQPENHSYSDTITPLLGADAVGWNSQTVPTGGVSNALMAPAAPLLVLQADSSVGAPALLSSGQDHVSLPEIVPVVTSTPVANAPAATAGAKPATAVAPTTVTAATSLDITLEGGALQFHQNNVDLRLIDVVATQLDQAEVVDQSGVITLGGPAVVVPAVKNIVLTTAQENVLVETGDTRIKNFDFGVDLLVINDPTLLVKQPDVIFTTAGDIIIQFNETTRVVLLGVFQPSQMVAGVASVDSI</sequence>
<accession>A0A255XLM1</accession>
<reference evidence="1 2" key="1">
    <citation type="submission" date="2017-07" db="EMBL/GenBank/DDBJ databases">
        <title>Elstera cyanobacteriorum sp. nov., a novel bacterium isolated from cyanobacterial aggregates in a eutrophic lake.</title>
        <authorList>
            <person name="Cai H."/>
        </authorList>
    </citation>
    <scope>NUCLEOTIDE SEQUENCE [LARGE SCALE GENOMIC DNA]</scope>
    <source>
        <strain evidence="1 2">TH019</strain>
    </source>
</reference>
<dbReference type="RefSeq" id="WP_094409410.1">
    <property type="nucleotide sequence ID" value="NZ_BMJZ01000002.1"/>
</dbReference>
<evidence type="ECO:0000313" key="1">
    <source>
        <dbReference type="EMBL" id="OYQ17848.1"/>
    </source>
</evidence>
<comment type="caution">
    <text evidence="1">The sequence shown here is derived from an EMBL/GenBank/DDBJ whole genome shotgun (WGS) entry which is preliminary data.</text>
</comment>